<evidence type="ECO:0000313" key="1">
    <source>
        <dbReference type="EMBL" id="KAI7954236.1"/>
    </source>
</evidence>
<comment type="caution">
    <text evidence="1">The sequence shown here is derived from an EMBL/GenBank/DDBJ whole genome shotgun (WGS) entry which is preliminary data.</text>
</comment>
<evidence type="ECO:0000313" key="2">
    <source>
        <dbReference type="Proteomes" id="UP001060170"/>
    </source>
</evidence>
<organism evidence="1 2">
    <name type="scientific">Puccinia striiformis f. sp. tritici</name>
    <dbReference type="NCBI Taxonomy" id="168172"/>
    <lineage>
        <taxon>Eukaryota</taxon>
        <taxon>Fungi</taxon>
        <taxon>Dikarya</taxon>
        <taxon>Basidiomycota</taxon>
        <taxon>Pucciniomycotina</taxon>
        <taxon>Pucciniomycetes</taxon>
        <taxon>Pucciniales</taxon>
        <taxon>Pucciniaceae</taxon>
        <taxon>Puccinia</taxon>
    </lineage>
</organism>
<reference evidence="2" key="2">
    <citation type="journal article" date="2018" name="Mol. Plant Microbe Interact.">
        <title>Genome sequence resources for the wheat stripe rust pathogen (Puccinia striiformis f. sp. tritici) and the barley stripe rust pathogen (Puccinia striiformis f. sp. hordei).</title>
        <authorList>
            <person name="Xia C."/>
            <person name="Wang M."/>
            <person name="Yin C."/>
            <person name="Cornejo O.E."/>
            <person name="Hulbert S.H."/>
            <person name="Chen X."/>
        </authorList>
    </citation>
    <scope>NUCLEOTIDE SEQUENCE [LARGE SCALE GENOMIC DNA]</scope>
    <source>
        <strain evidence="2">93-210</strain>
    </source>
</reference>
<sequence>MQGYRWQSFNASGRSTAELPFQQYPTPCQQEATPLPTIDPELLNSSIPGAPLPVIAPHLQPDPHAANCQAVSSTGNILLPPRLHLTRFPLPGSK</sequence>
<dbReference type="Proteomes" id="UP001060170">
    <property type="component" value="Chromosome 6"/>
</dbReference>
<proteinExistence type="predicted"/>
<reference evidence="2" key="1">
    <citation type="journal article" date="2018" name="BMC Genomics">
        <title>Genomic insights into host adaptation between the wheat stripe rust pathogen (Puccinia striiformis f. sp. tritici) and the barley stripe rust pathogen (Puccinia striiformis f. sp. hordei).</title>
        <authorList>
            <person name="Xia C."/>
            <person name="Wang M."/>
            <person name="Yin C."/>
            <person name="Cornejo O.E."/>
            <person name="Hulbert S.H."/>
            <person name="Chen X."/>
        </authorList>
    </citation>
    <scope>NUCLEOTIDE SEQUENCE [LARGE SCALE GENOMIC DNA]</scope>
    <source>
        <strain evidence="2">93-210</strain>
    </source>
</reference>
<dbReference type="EMBL" id="CM045870">
    <property type="protein sequence ID" value="KAI7954236.1"/>
    <property type="molecule type" value="Genomic_DNA"/>
</dbReference>
<protein>
    <submittedName>
        <fullName evidence="1">Uncharacterized protein</fullName>
    </submittedName>
</protein>
<reference evidence="1 2" key="3">
    <citation type="journal article" date="2022" name="Microbiol. Spectr.">
        <title>Folding features and dynamics of 3D genome architecture in plant fungal pathogens.</title>
        <authorList>
            <person name="Xia C."/>
        </authorList>
    </citation>
    <scope>NUCLEOTIDE SEQUENCE [LARGE SCALE GENOMIC DNA]</scope>
    <source>
        <strain evidence="1 2">93-210</strain>
    </source>
</reference>
<gene>
    <name evidence="1" type="ORF">MJO28_006783</name>
</gene>
<name>A0ACC0ELG3_9BASI</name>
<accession>A0ACC0ELG3</accession>
<keyword evidence="2" id="KW-1185">Reference proteome</keyword>